<evidence type="ECO:0000259" key="1">
    <source>
        <dbReference type="Pfam" id="PF04937"/>
    </source>
</evidence>
<evidence type="ECO:0000313" key="3">
    <source>
        <dbReference type="RefSeq" id="XP_018495407.1"/>
    </source>
</evidence>
<dbReference type="GeneID" id="108864379"/>
<dbReference type="InterPro" id="IPR007021">
    <property type="entry name" value="DUF659"/>
</dbReference>
<dbReference type="RefSeq" id="XP_018495407.1">
    <property type="nucleotide sequence ID" value="XM_018639891.1"/>
</dbReference>
<feature type="domain" description="DUF659" evidence="1">
    <location>
        <begin position="24"/>
        <end position="164"/>
    </location>
</feature>
<dbReference type="AlphaFoldDB" id="A0AAJ7L5D0"/>
<dbReference type="InterPro" id="IPR012337">
    <property type="entry name" value="RNaseH-like_sf"/>
</dbReference>
<sequence length="288" mass="32253">MQNYGTSWKNGAADPVSYVKPVYEKRVQRRRDAVENNPIWVSTDETTDVTGRFVAHVIIGILVPTGSASFPIHAESLERTHSTAMAQVFFNAFSLLWPDGVQYDRVLLFLTDAAAYMRKAGRALEVSFPKMLNVTCAAHALHRVAEEIRGMYPNVDRPISNGKKIFLKAASRVTIFRATVPGIPLPPQPILTGWGTWSNAAVYHAKYFEEFLRVIDKLDADDAVSIRAVKEMIGEQSIKHILKVHILKLRVFVCRNHPARRTSGAPDRRDGLIFEGAQRSQGDLRSRG</sequence>
<proteinExistence type="predicted"/>
<accession>A0AAJ7L5D0</accession>
<reference evidence="3" key="1">
    <citation type="submission" date="2025-08" db="UniProtKB">
        <authorList>
            <consortium name="RefSeq"/>
        </authorList>
    </citation>
    <scope>IDENTIFICATION</scope>
</reference>
<keyword evidence="2" id="KW-1185">Reference proteome</keyword>
<dbReference type="Pfam" id="PF04937">
    <property type="entry name" value="DUF659"/>
    <property type="match status" value="1"/>
</dbReference>
<dbReference type="SUPFAM" id="SSF53098">
    <property type="entry name" value="Ribonuclease H-like"/>
    <property type="match status" value="1"/>
</dbReference>
<organism evidence="2 3">
    <name type="scientific">Galendromus occidentalis</name>
    <name type="common">western predatory mite</name>
    <dbReference type="NCBI Taxonomy" id="34638"/>
    <lineage>
        <taxon>Eukaryota</taxon>
        <taxon>Metazoa</taxon>
        <taxon>Ecdysozoa</taxon>
        <taxon>Arthropoda</taxon>
        <taxon>Chelicerata</taxon>
        <taxon>Arachnida</taxon>
        <taxon>Acari</taxon>
        <taxon>Parasitiformes</taxon>
        <taxon>Mesostigmata</taxon>
        <taxon>Gamasina</taxon>
        <taxon>Phytoseioidea</taxon>
        <taxon>Phytoseiidae</taxon>
        <taxon>Typhlodrominae</taxon>
        <taxon>Galendromus</taxon>
    </lineage>
</organism>
<protein>
    <submittedName>
        <fullName evidence="3">Uncharacterized protein LOC108864379</fullName>
    </submittedName>
</protein>
<evidence type="ECO:0000313" key="2">
    <source>
        <dbReference type="Proteomes" id="UP000694867"/>
    </source>
</evidence>
<name>A0AAJ7L5D0_9ACAR</name>
<dbReference type="KEGG" id="goe:108864379"/>
<dbReference type="Proteomes" id="UP000694867">
    <property type="component" value="Unplaced"/>
</dbReference>
<gene>
    <name evidence="3" type="primary">LOC108864379</name>
</gene>